<comment type="caution">
    <text evidence="1">The sequence shown here is derived from an EMBL/GenBank/DDBJ whole genome shotgun (WGS) entry which is preliminary data.</text>
</comment>
<name>A0ABX9I788_9ACTN</name>
<dbReference type="Proteomes" id="UP000256324">
    <property type="component" value="Unassembled WGS sequence"/>
</dbReference>
<proteinExistence type="predicted"/>
<gene>
    <name evidence="1" type="ORF">CP880_11330</name>
</gene>
<reference evidence="1 2" key="1">
    <citation type="submission" date="2017-09" db="EMBL/GenBank/DDBJ databases">
        <authorList>
            <person name="Bumgarner R.E."/>
        </authorList>
    </citation>
    <scope>NUCLEOTIDE SEQUENCE [LARGE SCALE GENOMIC DNA]</scope>
    <source>
        <strain evidence="1 2">T34998</strain>
    </source>
</reference>
<evidence type="ECO:0000313" key="1">
    <source>
        <dbReference type="EMBL" id="REB68144.1"/>
    </source>
</evidence>
<sequence length="62" mass="6874">MVRAAALRLYEPYAEADPRGRVLRQDLMPAGVGNAPDLPSEYPEAVAELHVKPEVGRVRFNN</sequence>
<dbReference type="EMBL" id="PCZS01000005">
    <property type="protein sequence ID" value="REB68144.1"/>
    <property type="molecule type" value="Genomic_DNA"/>
</dbReference>
<accession>A0ABX9I788</accession>
<keyword evidence="2" id="KW-1185">Reference proteome</keyword>
<evidence type="ECO:0000313" key="2">
    <source>
        <dbReference type="Proteomes" id="UP000256324"/>
    </source>
</evidence>
<organism evidence="1 2">
    <name type="scientific">Cutibacterium namnetense</name>
    <dbReference type="NCBI Taxonomy" id="1574624"/>
    <lineage>
        <taxon>Bacteria</taxon>
        <taxon>Bacillati</taxon>
        <taxon>Actinomycetota</taxon>
        <taxon>Actinomycetes</taxon>
        <taxon>Propionibacteriales</taxon>
        <taxon>Propionibacteriaceae</taxon>
        <taxon>Cutibacterium</taxon>
    </lineage>
</organism>
<protein>
    <submittedName>
        <fullName evidence="1">Uncharacterized protein</fullName>
    </submittedName>
</protein>